<protein>
    <submittedName>
        <fullName evidence="7">RpiR family transcriptional regulator</fullName>
    </submittedName>
</protein>
<dbReference type="InterPro" id="IPR000281">
    <property type="entry name" value="HTH_RpiR"/>
</dbReference>
<evidence type="ECO:0000256" key="2">
    <source>
        <dbReference type="ARBA" id="ARBA00023125"/>
    </source>
</evidence>
<gene>
    <name evidence="7" type="ORF">GCM10007269_09740</name>
</gene>
<evidence type="ECO:0000259" key="6">
    <source>
        <dbReference type="PROSITE" id="PS51464"/>
    </source>
</evidence>
<keyword evidence="1" id="KW-0805">Transcription regulation</keyword>
<dbReference type="PANTHER" id="PTHR30514">
    <property type="entry name" value="GLUCOKINASE"/>
    <property type="match status" value="1"/>
</dbReference>
<sequence>MVPRSMSTGNGAIAGRIAERRDAMPAALSKIADLVISNPTTPAELTITELAERAGSSPASVTRFCRSLGFAGYTQFRVAIATELGHASAEHAWISDIGAEFEPTDSPEKILRTLLNVHVSGLETTREGIDLDAVGRAARAITASRHVDIYGLGGSAGIAQEFQRRMHRIGISSHAWSDVHDGLASASLQDEGSVAIGVSSTGQTNETVQMLTQAGAVGALTVAITHDDESWIADVADVSITTAAPVGYLRPDDMSVKHSQLFVIDLLYLLIAQQMFDPATRRLAATATAVSAHRRPRTLNPREAEAPAEVPSEIQEAAS</sequence>
<dbReference type="InterPro" id="IPR009057">
    <property type="entry name" value="Homeodomain-like_sf"/>
</dbReference>
<dbReference type="Gene3D" id="1.10.10.10">
    <property type="entry name" value="Winged helix-like DNA-binding domain superfamily/Winged helix DNA-binding domain"/>
    <property type="match status" value="1"/>
</dbReference>
<keyword evidence="3" id="KW-0804">Transcription</keyword>
<reference evidence="8" key="1">
    <citation type="journal article" date="2019" name="Int. J. Syst. Evol. Microbiol.">
        <title>The Global Catalogue of Microorganisms (GCM) 10K type strain sequencing project: providing services to taxonomists for standard genome sequencing and annotation.</title>
        <authorList>
            <consortium name="The Broad Institute Genomics Platform"/>
            <consortium name="The Broad Institute Genome Sequencing Center for Infectious Disease"/>
            <person name="Wu L."/>
            <person name="Ma J."/>
        </authorList>
    </citation>
    <scope>NUCLEOTIDE SEQUENCE [LARGE SCALE GENOMIC DNA]</scope>
    <source>
        <strain evidence="8">CCM 7640</strain>
    </source>
</reference>
<dbReference type="EMBL" id="BMCM01000001">
    <property type="protein sequence ID" value="GGD68684.1"/>
    <property type="molecule type" value="Genomic_DNA"/>
</dbReference>
<evidence type="ECO:0000256" key="1">
    <source>
        <dbReference type="ARBA" id="ARBA00023015"/>
    </source>
</evidence>
<dbReference type="Gene3D" id="3.40.50.10490">
    <property type="entry name" value="Glucose-6-phosphate isomerase like protein, domain 1"/>
    <property type="match status" value="1"/>
</dbReference>
<dbReference type="Pfam" id="PF01418">
    <property type="entry name" value="HTH_6"/>
    <property type="match status" value="1"/>
</dbReference>
<feature type="region of interest" description="Disordered" evidence="4">
    <location>
        <begin position="290"/>
        <end position="319"/>
    </location>
</feature>
<evidence type="ECO:0000313" key="7">
    <source>
        <dbReference type="EMBL" id="GGD68684.1"/>
    </source>
</evidence>
<evidence type="ECO:0000313" key="8">
    <source>
        <dbReference type="Proteomes" id="UP000629365"/>
    </source>
</evidence>
<dbReference type="Proteomes" id="UP000629365">
    <property type="component" value="Unassembled WGS sequence"/>
</dbReference>
<name>A0ABQ1RFC7_9MICO</name>
<dbReference type="SUPFAM" id="SSF53697">
    <property type="entry name" value="SIS domain"/>
    <property type="match status" value="1"/>
</dbReference>
<feature type="domain" description="HTH rpiR-type" evidence="5">
    <location>
        <begin position="11"/>
        <end position="87"/>
    </location>
</feature>
<evidence type="ECO:0000259" key="5">
    <source>
        <dbReference type="PROSITE" id="PS51071"/>
    </source>
</evidence>
<accession>A0ABQ1RFC7</accession>
<evidence type="ECO:0000256" key="3">
    <source>
        <dbReference type="ARBA" id="ARBA00023163"/>
    </source>
</evidence>
<dbReference type="InterPro" id="IPR035472">
    <property type="entry name" value="RpiR-like_SIS"/>
</dbReference>
<evidence type="ECO:0000256" key="4">
    <source>
        <dbReference type="SAM" id="MobiDB-lite"/>
    </source>
</evidence>
<dbReference type="InterPro" id="IPR047640">
    <property type="entry name" value="RpiR-like"/>
</dbReference>
<dbReference type="PANTHER" id="PTHR30514:SF1">
    <property type="entry name" value="HTH-TYPE TRANSCRIPTIONAL REGULATOR HEXR-RELATED"/>
    <property type="match status" value="1"/>
</dbReference>
<feature type="domain" description="SIS" evidence="6">
    <location>
        <begin position="137"/>
        <end position="277"/>
    </location>
</feature>
<proteinExistence type="predicted"/>
<dbReference type="InterPro" id="IPR046348">
    <property type="entry name" value="SIS_dom_sf"/>
</dbReference>
<dbReference type="PROSITE" id="PS51071">
    <property type="entry name" value="HTH_RPIR"/>
    <property type="match status" value="1"/>
</dbReference>
<comment type="caution">
    <text evidence="7">The sequence shown here is derived from an EMBL/GenBank/DDBJ whole genome shotgun (WGS) entry which is preliminary data.</text>
</comment>
<dbReference type="CDD" id="cd05013">
    <property type="entry name" value="SIS_RpiR"/>
    <property type="match status" value="1"/>
</dbReference>
<dbReference type="InterPro" id="IPR036388">
    <property type="entry name" value="WH-like_DNA-bd_sf"/>
</dbReference>
<dbReference type="Pfam" id="PF01380">
    <property type="entry name" value="SIS"/>
    <property type="match status" value="1"/>
</dbReference>
<keyword evidence="2" id="KW-0238">DNA-binding</keyword>
<dbReference type="InterPro" id="IPR001347">
    <property type="entry name" value="SIS_dom"/>
</dbReference>
<dbReference type="PROSITE" id="PS51464">
    <property type="entry name" value="SIS"/>
    <property type="match status" value="1"/>
</dbReference>
<dbReference type="SUPFAM" id="SSF46689">
    <property type="entry name" value="Homeodomain-like"/>
    <property type="match status" value="1"/>
</dbReference>
<keyword evidence="8" id="KW-1185">Reference proteome</keyword>
<organism evidence="7 8">
    <name type="scientific">Microbacterium murale</name>
    <dbReference type="NCBI Taxonomy" id="1081040"/>
    <lineage>
        <taxon>Bacteria</taxon>
        <taxon>Bacillati</taxon>
        <taxon>Actinomycetota</taxon>
        <taxon>Actinomycetes</taxon>
        <taxon>Micrococcales</taxon>
        <taxon>Microbacteriaceae</taxon>
        <taxon>Microbacterium</taxon>
    </lineage>
</organism>